<evidence type="ECO:0000256" key="1">
    <source>
        <dbReference type="SAM" id="MobiDB-lite"/>
    </source>
</evidence>
<feature type="transmembrane region" description="Helical" evidence="2">
    <location>
        <begin position="36"/>
        <end position="57"/>
    </location>
</feature>
<proteinExistence type="predicted"/>
<feature type="compositionally biased region" description="Acidic residues" evidence="1">
    <location>
        <begin position="78"/>
        <end position="111"/>
    </location>
</feature>
<sequence length="456" mass="51478">MKKERLSDAIGQLDDEIIEETAQVRDKAGSKRHRPLAWASVAAACAVLALAVGLKVLPSMFESDNDELPYATSVTVTSDEEEPEITTATDENDEPEVTTSSDEEDEPEELPDLPLITPELEVGMGFEGHDVEDISELYNGNPWTPEFELDTLPVYNNPIVYEGEWHLPVGADYEEMENMLLRTAQALGIDTDNVTVSDNGYSEEQTLEIRAMYEKVSGEVPPDEYFYPTMLYIETEEYRISVDQRLNIDIDFTKPFVLPDGYNFGTSATDEENTEAVLYLAEKYSGLFELMGIEDPLVDTKGGSAGYSGGIACFDAGETEIESVLNYNFNYIVLYDNSITPESDLYIIRLNNFDYRGKLGDYPIISSDEALELLGEGKYITSVARYDFPGTEYVGRVELIYRVTDLEEYYIPYYRFYVEIPEGAKDGKKLYGAYYVPAVRQEYISDMTVWDGHFNN</sequence>
<reference evidence="3" key="2">
    <citation type="journal article" date="2021" name="PeerJ">
        <title>Extensive microbial diversity within the chicken gut microbiome revealed by metagenomics and culture.</title>
        <authorList>
            <person name="Gilroy R."/>
            <person name="Ravi A."/>
            <person name="Getino M."/>
            <person name="Pursley I."/>
            <person name="Horton D.L."/>
            <person name="Alikhan N.F."/>
            <person name="Baker D."/>
            <person name="Gharbi K."/>
            <person name="Hall N."/>
            <person name="Watson M."/>
            <person name="Adriaenssens E.M."/>
            <person name="Foster-Nyarko E."/>
            <person name="Jarju S."/>
            <person name="Secka A."/>
            <person name="Antonio M."/>
            <person name="Oren A."/>
            <person name="Chaudhuri R.R."/>
            <person name="La Ragione R."/>
            <person name="Hildebrand F."/>
            <person name="Pallen M.J."/>
        </authorList>
    </citation>
    <scope>NUCLEOTIDE SEQUENCE</scope>
    <source>
        <strain evidence="3">CHK33-4379</strain>
    </source>
</reference>
<name>A0A9D1GW34_9FIRM</name>
<keyword evidence="2" id="KW-0812">Transmembrane</keyword>
<dbReference type="EMBL" id="DVLL01000021">
    <property type="protein sequence ID" value="HIT59370.1"/>
    <property type="molecule type" value="Genomic_DNA"/>
</dbReference>
<dbReference type="Proteomes" id="UP000824136">
    <property type="component" value="Unassembled WGS sequence"/>
</dbReference>
<evidence type="ECO:0000313" key="4">
    <source>
        <dbReference type="Proteomes" id="UP000824136"/>
    </source>
</evidence>
<evidence type="ECO:0000256" key="2">
    <source>
        <dbReference type="SAM" id="Phobius"/>
    </source>
</evidence>
<protein>
    <submittedName>
        <fullName evidence="3">Uncharacterized protein</fullName>
    </submittedName>
</protein>
<keyword evidence="2" id="KW-0472">Membrane</keyword>
<keyword evidence="2" id="KW-1133">Transmembrane helix</keyword>
<dbReference type="AlphaFoldDB" id="A0A9D1GW34"/>
<gene>
    <name evidence="3" type="ORF">IAC39_06635</name>
</gene>
<feature type="region of interest" description="Disordered" evidence="1">
    <location>
        <begin position="73"/>
        <end position="111"/>
    </location>
</feature>
<evidence type="ECO:0000313" key="3">
    <source>
        <dbReference type="EMBL" id="HIT59370.1"/>
    </source>
</evidence>
<comment type="caution">
    <text evidence="3">The sequence shown here is derived from an EMBL/GenBank/DDBJ whole genome shotgun (WGS) entry which is preliminary data.</text>
</comment>
<organism evidence="3 4">
    <name type="scientific">Candidatus Faeciplasma pullistercoris</name>
    <dbReference type="NCBI Taxonomy" id="2840800"/>
    <lineage>
        <taxon>Bacteria</taxon>
        <taxon>Bacillati</taxon>
        <taxon>Bacillota</taxon>
        <taxon>Clostridia</taxon>
        <taxon>Eubacteriales</taxon>
        <taxon>Oscillospiraceae</taxon>
        <taxon>Oscillospiraceae incertae sedis</taxon>
        <taxon>Candidatus Faeciplasma</taxon>
    </lineage>
</organism>
<accession>A0A9D1GW34</accession>
<reference evidence="3" key="1">
    <citation type="submission" date="2020-10" db="EMBL/GenBank/DDBJ databases">
        <authorList>
            <person name="Gilroy R."/>
        </authorList>
    </citation>
    <scope>NUCLEOTIDE SEQUENCE</scope>
    <source>
        <strain evidence="3">CHK33-4379</strain>
    </source>
</reference>